<dbReference type="EMBL" id="KN834861">
    <property type="protein sequence ID" value="KIK51535.1"/>
    <property type="molecule type" value="Genomic_DNA"/>
</dbReference>
<name>A0A0D0AMU2_9AGAR</name>
<reference evidence="2 3" key="1">
    <citation type="submission" date="2014-04" db="EMBL/GenBank/DDBJ databases">
        <title>Evolutionary Origins and Diversification of the Mycorrhizal Mutualists.</title>
        <authorList>
            <consortium name="DOE Joint Genome Institute"/>
            <consortium name="Mycorrhizal Genomics Consortium"/>
            <person name="Kohler A."/>
            <person name="Kuo A."/>
            <person name="Nagy L.G."/>
            <person name="Floudas D."/>
            <person name="Copeland A."/>
            <person name="Barry K.W."/>
            <person name="Cichocki N."/>
            <person name="Veneault-Fourrey C."/>
            <person name="LaButti K."/>
            <person name="Lindquist E.A."/>
            <person name="Lipzen A."/>
            <person name="Lundell T."/>
            <person name="Morin E."/>
            <person name="Murat C."/>
            <person name="Riley R."/>
            <person name="Ohm R."/>
            <person name="Sun H."/>
            <person name="Tunlid A."/>
            <person name="Henrissat B."/>
            <person name="Grigoriev I.V."/>
            <person name="Hibbett D.S."/>
            <person name="Martin F."/>
        </authorList>
    </citation>
    <scope>NUCLEOTIDE SEQUENCE [LARGE SCALE GENOMIC DNA]</scope>
    <source>
        <strain evidence="2 3">FD-317 M1</strain>
    </source>
</reference>
<accession>A0A0D0AMU2</accession>
<evidence type="ECO:0000259" key="1">
    <source>
        <dbReference type="Pfam" id="PF03732"/>
    </source>
</evidence>
<proteinExistence type="predicted"/>
<dbReference type="AlphaFoldDB" id="A0A0D0AMU2"/>
<dbReference type="OrthoDB" id="3054236at2759"/>
<protein>
    <recommendedName>
        <fullName evidence="1">Retrotransposon gag domain-containing protein</fullName>
    </recommendedName>
</protein>
<keyword evidence="3" id="KW-1185">Reference proteome</keyword>
<sequence length="330" mass="35825">MSNITLANLTKAIKDLADSQDSLRDIVANMAHHSNSNKGVSKPQNYDGKCSNNARRFLAAFELWAQGIPALATGNVNIIMAAISFLKGDTAIWATPIAENITQVNNWTQGVTLTYPDWNAFKAAFKARFETADVVADAKESLKHLWQGRNTIAHYAATFKQHASHTGYSNEDLRDCFYEHLADQIKDALISRAREKGKFIVNTPTATAFNPAPFVAPTGDPNAMDVNATTTRYTAEEYCSFMAGKCYSCGSRAHCKANGHHERDFMGIKGQGTFCTAAATSTTPEPSTSTITAATSATPLPTADFTQILQQLNANQQALAAQIAELCQNF</sequence>
<dbReference type="HOGENOM" id="CLU_067604_0_0_1"/>
<gene>
    <name evidence="2" type="ORF">GYMLUDRAFT_251978</name>
</gene>
<evidence type="ECO:0000313" key="2">
    <source>
        <dbReference type="EMBL" id="KIK51535.1"/>
    </source>
</evidence>
<dbReference type="InterPro" id="IPR005162">
    <property type="entry name" value="Retrotrans_gag_dom"/>
</dbReference>
<evidence type="ECO:0000313" key="3">
    <source>
        <dbReference type="Proteomes" id="UP000053593"/>
    </source>
</evidence>
<organism evidence="2 3">
    <name type="scientific">Collybiopsis luxurians FD-317 M1</name>
    <dbReference type="NCBI Taxonomy" id="944289"/>
    <lineage>
        <taxon>Eukaryota</taxon>
        <taxon>Fungi</taxon>
        <taxon>Dikarya</taxon>
        <taxon>Basidiomycota</taxon>
        <taxon>Agaricomycotina</taxon>
        <taxon>Agaricomycetes</taxon>
        <taxon>Agaricomycetidae</taxon>
        <taxon>Agaricales</taxon>
        <taxon>Marasmiineae</taxon>
        <taxon>Omphalotaceae</taxon>
        <taxon>Collybiopsis</taxon>
        <taxon>Collybiopsis luxurians</taxon>
    </lineage>
</organism>
<feature type="domain" description="Retrotransposon gag" evidence="1">
    <location>
        <begin position="82"/>
        <end position="179"/>
    </location>
</feature>
<dbReference type="Proteomes" id="UP000053593">
    <property type="component" value="Unassembled WGS sequence"/>
</dbReference>
<dbReference type="Pfam" id="PF03732">
    <property type="entry name" value="Retrotrans_gag"/>
    <property type="match status" value="1"/>
</dbReference>